<name>A0A8A1M8F5_AJECA</name>
<reference evidence="2" key="1">
    <citation type="submission" date="2021-01" db="EMBL/GenBank/DDBJ databases">
        <title>Chromosome-level genome assembly of a human fungal pathogen reveals clustering of transcriptionally co-regulated genes.</title>
        <authorList>
            <person name="Voorhies M."/>
            <person name="Cohen S."/>
            <person name="Shea T.P."/>
            <person name="Petrus S."/>
            <person name="Munoz J.F."/>
            <person name="Poplawski S."/>
            <person name="Goldman W.E."/>
            <person name="Michael T."/>
            <person name="Cuomo C.A."/>
            <person name="Sil A."/>
            <person name="Beyhan S."/>
        </authorList>
    </citation>
    <scope>NUCLEOTIDE SEQUENCE</scope>
    <source>
        <strain evidence="2">WU24</strain>
    </source>
</reference>
<proteinExistence type="predicted"/>
<accession>A0A8A1M8F5</accession>
<dbReference type="AlphaFoldDB" id="A0A8A1M8F5"/>
<feature type="compositionally biased region" description="Polar residues" evidence="1">
    <location>
        <begin position="19"/>
        <end position="29"/>
    </location>
</feature>
<evidence type="ECO:0000313" key="3">
    <source>
        <dbReference type="Proteomes" id="UP000663671"/>
    </source>
</evidence>
<gene>
    <name evidence="2" type="ORF">I7I51_04446</name>
</gene>
<evidence type="ECO:0000256" key="1">
    <source>
        <dbReference type="SAM" id="MobiDB-lite"/>
    </source>
</evidence>
<feature type="region of interest" description="Disordered" evidence="1">
    <location>
        <begin position="1"/>
        <end position="82"/>
    </location>
</feature>
<dbReference type="Proteomes" id="UP000663671">
    <property type="component" value="Chromosome 5"/>
</dbReference>
<dbReference type="EMBL" id="CP069111">
    <property type="protein sequence ID" value="QSS62269.1"/>
    <property type="molecule type" value="Genomic_DNA"/>
</dbReference>
<protein>
    <submittedName>
        <fullName evidence="2">Uncharacterized protein</fullName>
    </submittedName>
</protein>
<sequence length="110" mass="12006">MDTVERVDSTPYWNHQPENKNSPHSQTVASRVLDQGSRPTDYQSATGEPQTRAICLHRPRVSRAPEPSSNTRGGTLECGPKKAECGSKGLVLAEETVDEIQTLESSNNAD</sequence>
<evidence type="ECO:0000313" key="2">
    <source>
        <dbReference type="EMBL" id="QSS62269.1"/>
    </source>
</evidence>
<dbReference type="VEuPathDB" id="FungiDB:I7I51_04446"/>
<feature type="compositionally biased region" description="Polar residues" evidence="1">
    <location>
        <begin position="37"/>
        <end position="49"/>
    </location>
</feature>
<organism evidence="2 3">
    <name type="scientific">Ajellomyces capsulatus</name>
    <name type="common">Darling's disease fungus</name>
    <name type="synonym">Histoplasma capsulatum</name>
    <dbReference type="NCBI Taxonomy" id="5037"/>
    <lineage>
        <taxon>Eukaryota</taxon>
        <taxon>Fungi</taxon>
        <taxon>Dikarya</taxon>
        <taxon>Ascomycota</taxon>
        <taxon>Pezizomycotina</taxon>
        <taxon>Eurotiomycetes</taxon>
        <taxon>Eurotiomycetidae</taxon>
        <taxon>Onygenales</taxon>
        <taxon>Ajellomycetaceae</taxon>
        <taxon>Histoplasma</taxon>
    </lineage>
</organism>